<gene>
    <name evidence="2" type="ORF">E2562_038892</name>
</gene>
<sequence>MDGVHRRLHVVDRALPWPPDLIVRSRIHATAGESRAGAPARAGATAARGGAEGGRERRSHSRRCLHLHPSRRPRAQVAASAARAAAVAALIGA</sequence>
<proteinExistence type="predicted"/>
<evidence type="ECO:0000313" key="3">
    <source>
        <dbReference type="Proteomes" id="UP000479710"/>
    </source>
</evidence>
<accession>A0A6G1EUE5</accession>
<feature type="region of interest" description="Disordered" evidence="1">
    <location>
        <begin position="31"/>
        <end position="74"/>
    </location>
</feature>
<feature type="compositionally biased region" description="Basic residues" evidence="1">
    <location>
        <begin position="57"/>
        <end position="74"/>
    </location>
</feature>
<protein>
    <submittedName>
        <fullName evidence="2">Uncharacterized protein</fullName>
    </submittedName>
</protein>
<feature type="compositionally biased region" description="Low complexity" evidence="1">
    <location>
        <begin position="31"/>
        <end position="49"/>
    </location>
</feature>
<dbReference type="Proteomes" id="UP000479710">
    <property type="component" value="Unassembled WGS sequence"/>
</dbReference>
<dbReference type="AlphaFoldDB" id="A0A6G1EUE5"/>
<dbReference type="EMBL" id="SPHZ02000003">
    <property type="protein sequence ID" value="KAF0928247.1"/>
    <property type="molecule type" value="Genomic_DNA"/>
</dbReference>
<name>A0A6G1EUE5_9ORYZ</name>
<comment type="caution">
    <text evidence="2">The sequence shown here is derived from an EMBL/GenBank/DDBJ whole genome shotgun (WGS) entry which is preliminary data.</text>
</comment>
<evidence type="ECO:0000256" key="1">
    <source>
        <dbReference type="SAM" id="MobiDB-lite"/>
    </source>
</evidence>
<evidence type="ECO:0000313" key="2">
    <source>
        <dbReference type="EMBL" id="KAF0928247.1"/>
    </source>
</evidence>
<keyword evidence="3" id="KW-1185">Reference proteome</keyword>
<organism evidence="2 3">
    <name type="scientific">Oryza meyeriana var. granulata</name>
    <dbReference type="NCBI Taxonomy" id="110450"/>
    <lineage>
        <taxon>Eukaryota</taxon>
        <taxon>Viridiplantae</taxon>
        <taxon>Streptophyta</taxon>
        <taxon>Embryophyta</taxon>
        <taxon>Tracheophyta</taxon>
        <taxon>Spermatophyta</taxon>
        <taxon>Magnoliopsida</taxon>
        <taxon>Liliopsida</taxon>
        <taxon>Poales</taxon>
        <taxon>Poaceae</taxon>
        <taxon>BOP clade</taxon>
        <taxon>Oryzoideae</taxon>
        <taxon>Oryzeae</taxon>
        <taxon>Oryzinae</taxon>
        <taxon>Oryza</taxon>
        <taxon>Oryza meyeriana</taxon>
    </lineage>
</organism>
<reference evidence="2 3" key="1">
    <citation type="submission" date="2019-11" db="EMBL/GenBank/DDBJ databases">
        <title>Whole genome sequence of Oryza granulata.</title>
        <authorList>
            <person name="Li W."/>
        </authorList>
    </citation>
    <scope>NUCLEOTIDE SEQUENCE [LARGE SCALE GENOMIC DNA]</scope>
    <source>
        <strain evidence="3">cv. Menghai</strain>
        <tissue evidence="2">Leaf</tissue>
    </source>
</reference>
<dbReference type="OrthoDB" id="298344at2759"/>